<keyword evidence="2" id="KW-1185">Reference proteome</keyword>
<dbReference type="Proteomes" id="UP000799750">
    <property type="component" value="Unassembled WGS sequence"/>
</dbReference>
<dbReference type="OrthoDB" id="4770059at2759"/>
<feature type="non-terminal residue" evidence="1">
    <location>
        <position position="133"/>
    </location>
</feature>
<protein>
    <submittedName>
        <fullName evidence="1">Uncharacterized protein</fullName>
    </submittedName>
</protein>
<dbReference type="EMBL" id="MU004198">
    <property type="protein sequence ID" value="KAF2489940.1"/>
    <property type="molecule type" value="Genomic_DNA"/>
</dbReference>
<dbReference type="AlphaFoldDB" id="A0A6A6QD64"/>
<name>A0A6A6QD64_9PEZI</name>
<sequence>LMSTSCPTSYDVTAPAGPLTTVFTPPYPCESYDCMPPGFTDYWLTNVGYYSPAICPLSYTVDCSRPSDLCNGVEGPTQTQGEFAWRCCPSSYSCGESGSYCTSFNTAMNTNTSTWGLQIRWKPSDLSILETDP</sequence>
<organism evidence="1 2">
    <name type="scientific">Lophium mytilinum</name>
    <dbReference type="NCBI Taxonomy" id="390894"/>
    <lineage>
        <taxon>Eukaryota</taxon>
        <taxon>Fungi</taxon>
        <taxon>Dikarya</taxon>
        <taxon>Ascomycota</taxon>
        <taxon>Pezizomycotina</taxon>
        <taxon>Dothideomycetes</taxon>
        <taxon>Pleosporomycetidae</taxon>
        <taxon>Mytilinidiales</taxon>
        <taxon>Mytilinidiaceae</taxon>
        <taxon>Lophium</taxon>
    </lineage>
</organism>
<reference evidence="1" key="1">
    <citation type="journal article" date="2020" name="Stud. Mycol.">
        <title>101 Dothideomycetes genomes: a test case for predicting lifestyles and emergence of pathogens.</title>
        <authorList>
            <person name="Haridas S."/>
            <person name="Albert R."/>
            <person name="Binder M."/>
            <person name="Bloem J."/>
            <person name="Labutti K."/>
            <person name="Salamov A."/>
            <person name="Andreopoulos B."/>
            <person name="Baker S."/>
            <person name="Barry K."/>
            <person name="Bills G."/>
            <person name="Bluhm B."/>
            <person name="Cannon C."/>
            <person name="Castanera R."/>
            <person name="Culley D."/>
            <person name="Daum C."/>
            <person name="Ezra D."/>
            <person name="Gonzalez J."/>
            <person name="Henrissat B."/>
            <person name="Kuo A."/>
            <person name="Liang C."/>
            <person name="Lipzen A."/>
            <person name="Lutzoni F."/>
            <person name="Magnuson J."/>
            <person name="Mondo S."/>
            <person name="Nolan M."/>
            <person name="Ohm R."/>
            <person name="Pangilinan J."/>
            <person name="Park H.-J."/>
            <person name="Ramirez L."/>
            <person name="Alfaro M."/>
            <person name="Sun H."/>
            <person name="Tritt A."/>
            <person name="Yoshinaga Y."/>
            <person name="Zwiers L.-H."/>
            <person name="Turgeon B."/>
            <person name="Goodwin S."/>
            <person name="Spatafora J."/>
            <person name="Crous P."/>
            <person name="Grigoriev I."/>
        </authorList>
    </citation>
    <scope>NUCLEOTIDE SEQUENCE</scope>
    <source>
        <strain evidence="1">CBS 269.34</strain>
    </source>
</reference>
<gene>
    <name evidence="1" type="ORF">BU16DRAFT_441975</name>
</gene>
<evidence type="ECO:0000313" key="2">
    <source>
        <dbReference type="Proteomes" id="UP000799750"/>
    </source>
</evidence>
<proteinExistence type="predicted"/>
<feature type="non-terminal residue" evidence="1">
    <location>
        <position position="1"/>
    </location>
</feature>
<evidence type="ECO:0000313" key="1">
    <source>
        <dbReference type="EMBL" id="KAF2489940.1"/>
    </source>
</evidence>
<accession>A0A6A6QD64</accession>